<comment type="caution">
    <text evidence="1">The sequence shown here is derived from an EMBL/GenBank/DDBJ whole genome shotgun (WGS) entry which is preliminary data.</text>
</comment>
<dbReference type="AlphaFoldDB" id="A0A369AC18"/>
<accession>A0A369AC18</accession>
<dbReference type="Proteomes" id="UP000253506">
    <property type="component" value="Unassembled WGS sequence"/>
</dbReference>
<gene>
    <name evidence="1" type="ORF">DFP77_10987</name>
</gene>
<evidence type="ECO:0000313" key="1">
    <source>
        <dbReference type="EMBL" id="RCX06691.1"/>
    </source>
</evidence>
<reference evidence="1 2" key="1">
    <citation type="submission" date="2018-07" db="EMBL/GenBank/DDBJ databases">
        <title>Genomic Encyclopedia of Type Strains, Phase III (KMG-III): the genomes of soil and plant-associated and newly described type strains.</title>
        <authorList>
            <person name="Whitman W."/>
        </authorList>
    </citation>
    <scope>NUCLEOTIDE SEQUENCE [LARGE SCALE GENOMIC DNA]</scope>
    <source>
        <strain evidence="1 2">CECT 7731</strain>
    </source>
</reference>
<protein>
    <submittedName>
        <fullName evidence="1">Uncharacterized protein</fullName>
    </submittedName>
</protein>
<dbReference type="EMBL" id="QPJQ01000009">
    <property type="protein sequence ID" value="RCX06691.1"/>
    <property type="molecule type" value="Genomic_DNA"/>
</dbReference>
<name>A0A369AC18_9GAMM</name>
<dbReference type="RefSeq" id="WP_114411549.1">
    <property type="nucleotide sequence ID" value="NZ_QPJQ01000009.1"/>
</dbReference>
<sequence>MQNTNSASRILSILKEATEHGENENTLEVWVAVFKIDESNSSKKDIEVARYLRQMHDEIEYIQDEMKLDEYDEFKCKFLLGSITNALTVKSLSEPWRNVKNKLIQVAVFLCLGYCRQCLPDEENTINPEDIDDIKSQILALQSSLEASSLSKGVQKMIQNHLNEILTSLSSCRISGSSSLQGTMDAVIGEVIRKKEMLKEEKDRECLSMYTKVLDTVGKVTDGLIKSEKVISAAAKIGTQVTKALEHIN</sequence>
<evidence type="ECO:0000313" key="2">
    <source>
        <dbReference type="Proteomes" id="UP000253506"/>
    </source>
</evidence>
<organism evidence="1 2">
    <name type="scientific">Marinomonas foliarum</name>
    <dbReference type="NCBI Taxonomy" id="491950"/>
    <lineage>
        <taxon>Bacteria</taxon>
        <taxon>Pseudomonadati</taxon>
        <taxon>Pseudomonadota</taxon>
        <taxon>Gammaproteobacteria</taxon>
        <taxon>Oceanospirillales</taxon>
        <taxon>Oceanospirillaceae</taxon>
        <taxon>Marinomonas</taxon>
    </lineage>
</organism>
<proteinExistence type="predicted"/>